<dbReference type="EMBL" id="JAEAOA010001792">
    <property type="protein sequence ID" value="KAK3590370.1"/>
    <property type="molecule type" value="Genomic_DNA"/>
</dbReference>
<protein>
    <submittedName>
        <fullName evidence="1">Uncharacterized protein</fullName>
    </submittedName>
</protein>
<name>A0AAE0VVB4_9BIVA</name>
<dbReference type="AlphaFoldDB" id="A0AAE0VVB4"/>
<organism evidence="1 2">
    <name type="scientific">Potamilus streckersoni</name>
    <dbReference type="NCBI Taxonomy" id="2493646"/>
    <lineage>
        <taxon>Eukaryota</taxon>
        <taxon>Metazoa</taxon>
        <taxon>Spiralia</taxon>
        <taxon>Lophotrochozoa</taxon>
        <taxon>Mollusca</taxon>
        <taxon>Bivalvia</taxon>
        <taxon>Autobranchia</taxon>
        <taxon>Heteroconchia</taxon>
        <taxon>Palaeoheterodonta</taxon>
        <taxon>Unionida</taxon>
        <taxon>Unionoidea</taxon>
        <taxon>Unionidae</taxon>
        <taxon>Ambleminae</taxon>
        <taxon>Lampsilini</taxon>
        <taxon>Potamilus</taxon>
    </lineage>
</organism>
<reference evidence="1" key="3">
    <citation type="submission" date="2023-05" db="EMBL/GenBank/DDBJ databases">
        <authorList>
            <person name="Smith C.H."/>
        </authorList>
    </citation>
    <scope>NUCLEOTIDE SEQUENCE</scope>
    <source>
        <strain evidence="1">CHS0354</strain>
        <tissue evidence="1">Mantle</tissue>
    </source>
</reference>
<evidence type="ECO:0000313" key="2">
    <source>
        <dbReference type="Proteomes" id="UP001195483"/>
    </source>
</evidence>
<keyword evidence="2" id="KW-1185">Reference proteome</keyword>
<dbReference type="Proteomes" id="UP001195483">
    <property type="component" value="Unassembled WGS sequence"/>
</dbReference>
<reference evidence="1" key="2">
    <citation type="journal article" date="2021" name="Genome Biol. Evol.">
        <title>Developing a high-quality reference genome for a parasitic bivalve with doubly uniparental inheritance (Bivalvia: Unionida).</title>
        <authorList>
            <person name="Smith C.H."/>
        </authorList>
    </citation>
    <scope>NUCLEOTIDE SEQUENCE</scope>
    <source>
        <strain evidence="1">CHS0354</strain>
        <tissue evidence="1">Mantle</tissue>
    </source>
</reference>
<feature type="non-terminal residue" evidence="1">
    <location>
        <position position="1"/>
    </location>
</feature>
<evidence type="ECO:0000313" key="1">
    <source>
        <dbReference type="EMBL" id="KAK3590370.1"/>
    </source>
</evidence>
<feature type="non-terminal residue" evidence="1">
    <location>
        <position position="118"/>
    </location>
</feature>
<sequence>ISLLPDDVIYFSIGGDLIMTCAVDQDVHLNSVVFERDGISQIVIFPSESLDCNPQKFQNDRYNYNANCYQQRNFTLTKHGVNAEDHNKSWHCSMVSNSGGPCISSTPCISNKTIAILH</sequence>
<accession>A0AAE0VVB4</accession>
<comment type="caution">
    <text evidence="1">The sequence shown here is derived from an EMBL/GenBank/DDBJ whole genome shotgun (WGS) entry which is preliminary data.</text>
</comment>
<reference evidence="1" key="1">
    <citation type="journal article" date="2021" name="Genome Biol. Evol.">
        <title>A High-Quality Reference Genome for a Parasitic Bivalve with Doubly Uniparental Inheritance (Bivalvia: Unionida).</title>
        <authorList>
            <person name="Smith C.H."/>
        </authorList>
    </citation>
    <scope>NUCLEOTIDE SEQUENCE</scope>
    <source>
        <strain evidence="1">CHS0354</strain>
    </source>
</reference>
<gene>
    <name evidence="1" type="ORF">CHS0354_030024</name>
</gene>
<proteinExistence type="predicted"/>